<keyword evidence="1" id="KW-0812">Transmembrane</keyword>
<dbReference type="STRING" id="545501.BN997_02139"/>
<feature type="transmembrane region" description="Helical" evidence="1">
    <location>
        <begin position="33"/>
        <end position="50"/>
    </location>
</feature>
<organism evidence="2 3">
    <name type="scientific">Oceanobacillus oncorhynchi</name>
    <dbReference type="NCBI Taxonomy" id="545501"/>
    <lineage>
        <taxon>Bacteria</taxon>
        <taxon>Bacillati</taxon>
        <taxon>Bacillota</taxon>
        <taxon>Bacilli</taxon>
        <taxon>Bacillales</taxon>
        <taxon>Bacillaceae</taxon>
        <taxon>Oceanobacillus</taxon>
    </lineage>
</organism>
<dbReference type="EMBL" id="CDGG01000001">
    <property type="protein sequence ID" value="CEI82279.1"/>
    <property type="molecule type" value="Genomic_DNA"/>
</dbReference>
<dbReference type="AlphaFoldDB" id="A0A0A1MRH7"/>
<evidence type="ECO:0000256" key="1">
    <source>
        <dbReference type="SAM" id="Phobius"/>
    </source>
</evidence>
<keyword evidence="3" id="KW-1185">Reference proteome</keyword>
<evidence type="ECO:0000313" key="3">
    <source>
        <dbReference type="Proteomes" id="UP000040453"/>
    </source>
</evidence>
<name>A0A0A1MRH7_9BACI</name>
<dbReference type="InterPro" id="IPR036259">
    <property type="entry name" value="MFS_trans_sf"/>
</dbReference>
<keyword evidence="1" id="KW-1133">Transmembrane helix</keyword>
<reference evidence="2 3" key="1">
    <citation type="submission" date="2014-11" db="EMBL/GenBank/DDBJ databases">
        <authorList>
            <person name="Urmite Genomes Urmite Genomes"/>
        </authorList>
    </citation>
    <scope>NUCLEOTIDE SEQUENCE [LARGE SCALE GENOMIC DNA]</scope>
    <source>
        <strain evidence="2 3">Oc5</strain>
    </source>
</reference>
<dbReference type="Proteomes" id="UP000040453">
    <property type="component" value="Unassembled WGS sequence"/>
</dbReference>
<evidence type="ECO:0008006" key="4">
    <source>
        <dbReference type="Google" id="ProtNLM"/>
    </source>
</evidence>
<accession>A0A0A1MRH7</accession>
<sequence length="99" mass="11117">MGLYNGLWGLGGLAGMLAGGFLADQLPISFVTTLFALAAVAVFPFIFKLVPKNNTTAEKDTVAVNRHVPEKEKQSIRLAIYYSHHYYRRNDGLYYHGYF</sequence>
<protein>
    <recommendedName>
        <fullName evidence="4">Major Facilitator Superfamily protein</fullName>
    </recommendedName>
</protein>
<dbReference type="SUPFAM" id="SSF103473">
    <property type="entry name" value="MFS general substrate transporter"/>
    <property type="match status" value="1"/>
</dbReference>
<keyword evidence="1" id="KW-0472">Membrane</keyword>
<dbReference type="Gene3D" id="1.20.1250.20">
    <property type="entry name" value="MFS general substrate transporter like domains"/>
    <property type="match status" value="1"/>
</dbReference>
<proteinExistence type="predicted"/>
<evidence type="ECO:0000313" key="2">
    <source>
        <dbReference type="EMBL" id="CEI82279.1"/>
    </source>
</evidence>
<gene>
    <name evidence="2" type="ORF">BN997_02139</name>
</gene>